<feature type="non-terminal residue" evidence="4">
    <location>
        <position position="1"/>
    </location>
</feature>
<accession>A0A8T2LIE5</accession>
<dbReference type="Gene3D" id="2.60.40.10">
    <property type="entry name" value="Immunoglobulins"/>
    <property type="match status" value="3"/>
</dbReference>
<dbReference type="SUPFAM" id="SSF48726">
    <property type="entry name" value="Immunoglobulin"/>
    <property type="match status" value="2"/>
</dbReference>
<sequence length="247" mass="27476">ACREQIWHERAPHLSGCYGSTPVHATRSSRKACRIQRHKRRHDPPPRAELDSKLIGETVTIRAGSDLVLDAAVGGKPEPKVFWSKADKELEPGDKYSLTYTSTRAMAIIKSCDRNDTGKYILTVKNASGTKTAAVLVKVLGKNRTILAGSTLHLTATILGRPLPVITWRKTGIDLQSRGFIDTTENTTALTVEKVHRYDAGKYTIEAENPSGKKIITILVKIYARLDLYLKQLYAKIHSVSNHIFIF</sequence>
<reference evidence="4 5" key="1">
    <citation type="submission" date="2021-07" db="EMBL/GenBank/DDBJ databases">
        <authorList>
            <person name="Imarazene B."/>
            <person name="Zahm M."/>
            <person name="Klopp C."/>
            <person name="Cabau C."/>
            <person name="Beille S."/>
            <person name="Jouanno E."/>
            <person name="Castinel A."/>
            <person name="Lluch J."/>
            <person name="Gil L."/>
            <person name="Kuchtly C."/>
            <person name="Lopez Roques C."/>
            <person name="Donnadieu C."/>
            <person name="Parrinello H."/>
            <person name="Journot L."/>
            <person name="Du K."/>
            <person name="Schartl M."/>
            <person name="Retaux S."/>
            <person name="Guiguen Y."/>
        </authorList>
    </citation>
    <scope>NUCLEOTIDE SEQUENCE [LARGE SCALE GENOMIC DNA]</scope>
    <source>
        <strain evidence="4">Pach_M1</strain>
        <tissue evidence="4">Testis</tissue>
    </source>
</reference>
<dbReference type="SMART" id="SM00409">
    <property type="entry name" value="IG"/>
    <property type="match status" value="2"/>
</dbReference>
<protein>
    <submittedName>
        <fullName evidence="4">Titin</fullName>
    </submittedName>
</protein>
<evidence type="ECO:0000256" key="1">
    <source>
        <dbReference type="ARBA" id="ARBA00023319"/>
    </source>
</evidence>
<feature type="domain" description="Ig-like" evidence="3">
    <location>
        <begin position="46"/>
        <end position="138"/>
    </location>
</feature>
<dbReference type="PROSITE" id="PS50835">
    <property type="entry name" value="IG_LIKE"/>
    <property type="match status" value="2"/>
</dbReference>
<dbReference type="EMBL" id="JAICCE010000011">
    <property type="protein sequence ID" value="KAG9271838.1"/>
    <property type="molecule type" value="Genomic_DNA"/>
</dbReference>
<dbReference type="GO" id="GO:0031430">
    <property type="term" value="C:M band"/>
    <property type="evidence" value="ECO:0007669"/>
    <property type="project" value="TreeGrafter"/>
</dbReference>
<dbReference type="InterPro" id="IPR003598">
    <property type="entry name" value="Ig_sub2"/>
</dbReference>
<comment type="caution">
    <text evidence="4">The sequence shown here is derived from an EMBL/GenBank/DDBJ whole genome shotgun (WGS) entry which is preliminary data.</text>
</comment>
<organism evidence="4 5">
    <name type="scientific">Astyanax mexicanus</name>
    <name type="common">Blind cave fish</name>
    <name type="synonym">Astyanax fasciatus mexicanus</name>
    <dbReference type="NCBI Taxonomy" id="7994"/>
    <lineage>
        <taxon>Eukaryota</taxon>
        <taxon>Metazoa</taxon>
        <taxon>Chordata</taxon>
        <taxon>Craniata</taxon>
        <taxon>Vertebrata</taxon>
        <taxon>Euteleostomi</taxon>
        <taxon>Actinopterygii</taxon>
        <taxon>Neopterygii</taxon>
        <taxon>Teleostei</taxon>
        <taxon>Ostariophysi</taxon>
        <taxon>Characiformes</taxon>
        <taxon>Characoidei</taxon>
        <taxon>Acestrorhamphidae</taxon>
        <taxon>Acestrorhamphinae</taxon>
        <taxon>Astyanax</taxon>
    </lineage>
</organism>
<dbReference type="AlphaFoldDB" id="A0A8T2LIE5"/>
<dbReference type="PANTHER" id="PTHR14340">
    <property type="entry name" value="MICROFIBRIL-ASSOCIATED GLYCOPROTEIN 3"/>
    <property type="match status" value="1"/>
</dbReference>
<dbReference type="InterPro" id="IPR007110">
    <property type="entry name" value="Ig-like_dom"/>
</dbReference>
<feature type="compositionally biased region" description="Basic residues" evidence="2">
    <location>
        <begin position="29"/>
        <end position="42"/>
    </location>
</feature>
<dbReference type="SMART" id="SM00408">
    <property type="entry name" value="IGc2"/>
    <property type="match status" value="2"/>
</dbReference>
<dbReference type="InterPro" id="IPR013098">
    <property type="entry name" value="Ig_I-set"/>
</dbReference>
<evidence type="ECO:0000259" key="3">
    <source>
        <dbReference type="PROSITE" id="PS50835"/>
    </source>
</evidence>
<dbReference type="InterPro" id="IPR013783">
    <property type="entry name" value="Ig-like_fold"/>
</dbReference>
<dbReference type="GO" id="GO:0045214">
    <property type="term" value="P:sarcomere organization"/>
    <property type="evidence" value="ECO:0007669"/>
    <property type="project" value="TreeGrafter"/>
</dbReference>
<proteinExistence type="predicted"/>
<keyword evidence="1" id="KW-0393">Immunoglobulin domain</keyword>
<dbReference type="OrthoDB" id="5969272at2759"/>
<feature type="domain" description="Ig-like" evidence="3">
    <location>
        <begin position="149"/>
        <end position="217"/>
    </location>
</feature>
<dbReference type="InterPro" id="IPR003599">
    <property type="entry name" value="Ig_sub"/>
</dbReference>
<evidence type="ECO:0000256" key="2">
    <source>
        <dbReference type="SAM" id="MobiDB-lite"/>
    </source>
</evidence>
<dbReference type="GO" id="GO:0008307">
    <property type="term" value="F:structural constituent of muscle"/>
    <property type="evidence" value="ECO:0007669"/>
    <property type="project" value="TreeGrafter"/>
</dbReference>
<dbReference type="GO" id="GO:0048738">
    <property type="term" value="P:cardiac muscle tissue development"/>
    <property type="evidence" value="ECO:0007669"/>
    <property type="project" value="TreeGrafter"/>
</dbReference>
<dbReference type="Proteomes" id="UP000752171">
    <property type="component" value="Unassembled WGS sequence"/>
</dbReference>
<gene>
    <name evidence="4" type="primary">TTN</name>
    <name evidence="4" type="ORF">AMEX_G14826</name>
</gene>
<dbReference type="FunFam" id="2.60.40.10:FF:000002">
    <property type="entry name" value="Titin a"/>
    <property type="match status" value="2"/>
</dbReference>
<name>A0A8T2LIE5_ASTMX</name>
<dbReference type="InterPro" id="IPR036179">
    <property type="entry name" value="Ig-like_dom_sf"/>
</dbReference>
<evidence type="ECO:0000313" key="4">
    <source>
        <dbReference type="EMBL" id="KAG9271838.1"/>
    </source>
</evidence>
<evidence type="ECO:0000313" key="5">
    <source>
        <dbReference type="Proteomes" id="UP000752171"/>
    </source>
</evidence>
<dbReference type="PANTHER" id="PTHR14340:SF13">
    <property type="entry name" value="TITIN"/>
    <property type="match status" value="1"/>
</dbReference>
<dbReference type="Pfam" id="PF07679">
    <property type="entry name" value="I-set"/>
    <property type="match status" value="2"/>
</dbReference>
<feature type="region of interest" description="Disordered" evidence="2">
    <location>
        <begin position="29"/>
        <end position="49"/>
    </location>
</feature>